<protein>
    <submittedName>
        <fullName evidence="1">Uncharacterized protein</fullName>
    </submittedName>
</protein>
<gene>
    <name evidence="1" type="ORF">PITCH_A2070002</name>
</gene>
<proteinExistence type="predicted"/>
<evidence type="ECO:0000313" key="1">
    <source>
        <dbReference type="EMBL" id="SPD74156.1"/>
    </source>
</evidence>
<dbReference type="AlphaFoldDB" id="A0A445MXD4"/>
<accession>A0A445MXD4</accession>
<reference evidence="1" key="1">
    <citation type="submission" date="2018-01" db="EMBL/GenBank/DDBJ databases">
        <authorList>
            <person name="Regsiter A."/>
            <person name="William W."/>
        </authorList>
    </citation>
    <scope>NUCLEOTIDE SEQUENCE</scope>
    <source>
        <strain evidence="1">TRIP AH-1</strain>
    </source>
</reference>
<organism evidence="1">
    <name type="scientific">uncultured Desulfobacterium sp</name>
    <dbReference type="NCBI Taxonomy" id="201089"/>
    <lineage>
        <taxon>Bacteria</taxon>
        <taxon>Pseudomonadati</taxon>
        <taxon>Thermodesulfobacteriota</taxon>
        <taxon>Desulfobacteria</taxon>
        <taxon>Desulfobacterales</taxon>
        <taxon>Desulfobacteriaceae</taxon>
        <taxon>Desulfobacterium</taxon>
        <taxon>environmental samples</taxon>
    </lineage>
</organism>
<dbReference type="EMBL" id="OJIN01000121">
    <property type="protein sequence ID" value="SPD74156.1"/>
    <property type="molecule type" value="Genomic_DNA"/>
</dbReference>
<sequence>MRLVAQSSFLTDTVARGSILLSDEAKVRYKETFLPNGAPIGSFSEYTSLFSFWFHVYPS</sequence>
<name>A0A445MXD4_9BACT</name>